<sequence>MTIADLLGGLAPLVGAQWDWDRYGPLLLEALGQTLWMVVATLFFGGIGGLVVGLGLYVTRRGGILASRTANGILNLIVNFFRPIPFIVFLAVVAPFTSFIVGTYIGTAAAIVPLSIATTFGFSRIVEQNLVTIQPGVIEAARAAGGGPWRIILTLLVPEALGPLILGYTFVFVAVVDMTAVAGAVGAGGLGSFALQYGFRRWDFVTLWIAVGLIIVLVQLGQLLGNALARRVLRR</sequence>
<evidence type="ECO:0000259" key="8">
    <source>
        <dbReference type="PROSITE" id="PS50928"/>
    </source>
</evidence>
<dbReference type="PROSITE" id="PS50928">
    <property type="entry name" value="ABC_TM1"/>
    <property type="match status" value="1"/>
</dbReference>
<comment type="similarity">
    <text evidence="7">Belongs to the binding-protein-dependent transport system permease family.</text>
</comment>
<dbReference type="AlphaFoldDB" id="A0A7Y2M2I5"/>
<dbReference type="RefSeq" id="WP_167035602.1">
    <property type="nucleotide sequence ID" value="NZ_BAAANA010000002.1"/>
</dbReference>
<dbReference type="PANTHER" id="PTHR30450">
    <property type="entry name" value="ABC TRANSPORTER PERMEASE"/>
    <property type="match status" value="1"/>
</dbReference>
<feature type="domain" description="ABC transmembrane type-1" evidence="8">
    <location>
        <begin position="31"/>
        <end position="226"/>
    </location>
</feature>
<dbReference type="EMBL" id="JABEMB010000010">
    <property type="protein sequence ID" value="NNH03903.1"/>
    <property type="molecule type" value="Genomic_DNA"/>
</dbReference>
<keyword evidence="10" id="KW-1185">Reference proteome</keyword>
<dbReference type="InterPro" id="IPR051322">
    <property type="entry name" value="AA_ABC_Transporter_Permease"/>
</dbReference>
<feature type="transmembrane region" description="Helical" evidence="7">
    <location>
        <begin position="35"/>
        <end position="58"/>
    </location>
</feature>
<comment type="subcellular location">
    <subcellularLocation>
        <location evidence="1 7">Cell membrane</location>
        <topology evidence="1 7">Multi-pass membrane protein</topology>
    </subcellularLocation>
</comment>
<evidence type="ECO:0000256" key="1">
    <source>
        <dbReference type="ARBA" id="ARBA00004651"/>
    </source>
</evidence>
<feature type="transmembrane region" description="Helical" evidence="7">
    <location>
        <begin position="70"/>
        <end position="93"/>
    </location>
</feature>
<evidence type="ECO:0000256" key="3">
    <source>
        <dbReference type="ARBA" id="ARBA00022475"/>
    </source>
</evidence>
<dbReference type="GO" id="GO:0048473">
    <property type="term" value="P:D-methionine transmembrane transport"/>
    <property type="evidence" value="ECO:0007669"/>
    <property type="project" value="TreeGrafter"/>
</dbReference>
<keyword evidence="2 7" id="KW-0813">Transport</keyword>
<keyword evidence="4 7" id="KW-0812">Transmembrane</keyword>
<accession>A0A7Y2M2I5</accession>
<dbReference type="GO" id="GO:0005886">
    <property type="term" value="C:plasma membrane"/>
    <property type="evidence" value="ECO:0007669"/>
    <property type="project" value="UniProtKB-SubCell"/>
</dbReference>
<evidence type="ECO:0000256" key="2">
    <source>
        <dbReference type="ARBA" id="ARBA00022448"/>
    </source>
</evidence>
<evidence type="ECO:0000256" key="4">
    <source>
        <dbReference type="ARBA" id="ARBA00022692"/>
    </source>
</evidence>
<dbReference type="PANTHER" id="PTHR30450:SF14">
    <property type="entry name" value="TRANSPORTER, PERMEASE PROTEIN, PUTATIVE-RELATED"/>
    <property type="match status" value="1"/>
</dbReference>
<dbReference type="Pfam" id="PF00528">
    <property type="entry name" value="BPD_transp_1"/>
    <property type="match status" value="1"/>
</dbReference>
<evidence type="ECO:0000313" key="9">
    <source>
        <dbReference type="EMBL" id="NNH03903.1"/>
    </source>
</evidence>
<evidence type="ECO:0000313" key="10">
    <source>
        <dbReference type="Proteomes" id="UP000543598"/>
    </source>
</evidence>
<dbReference type="Gene3D" id="1.10.3720.10">
    <property type="entry name" value="MetI-like"/>
    <property type="match status" value="1"/>
</dbReference>
<comment type="caution">
    <text evidence="9">The sequence shown here is derived from an EMBL/GenBank/DDBJ whole genome shotgun (WGS) entry which is preliminary data.</text>
</comment>
<protein>
    <submittedName>
        <fullName evidence="9">ABC transporter permease</fullName>
    </submittedName>
</protein>
<reference evidence="9 10" key="1">
    <citation type="submission" date="2020-05" db="EMBL/GenBank/DDBJ databases">
        <title>MicrobeNet Type strains.</title>
        <authorList>
            <person name="Nicholson A.C."/>
        </authorList>
    </citation>
    <scope>NUCLEOTIDE SEQUENCE [LARGE SCALE GENOMIC DNA]</scope>
    <source>
        <strain evidence="9 10">JCM 14282</strain>
    </source>
</reference>
<dbReference type="SUPFAM" id="SSF161098">
    <property type="entry name" value="MetI-like"/>
    <property type="match status" value="1"/>
</dbReference>
<proteinExistence type="inferred from homology"/>
<keyword evidence="6 7" id="KW-0472">Membrane</keyword>
<dbReference type="InterPro" id="IPR000515">
    <property type="entry name" value="MetI-like"/>
</dbReference>
<feature type="transmembrane region" description="Helical" evidence="7">
    <location>
        <begin position="205"/>
        <end position="229"/>
    </location>
</feature>
<evidence type="ECO:0000256" key="6">
    <source>
        <dbReference type="ARBA" id="ARBA00023136"/>
    </source>
</evidence>
<feature type="transmembrane region" description="Helical" evidence="7">
    <location>
        <begin position="160"/>
        <end position="185"/>
    </location>
</feature>
<keyword evidence="3" id="KW-1003">Cell membrane</keyword>
<dbReference type="Proteomes" id="UP000543598">
    <property type="component" value="Unassembled WGS sequence"/>
</dbReference>
<feature type="transmembrane region" description="Helical" evidence="7">
    <location>
        <begin position="99"/>
        <end position="122"/>
    </location>
</feature>
<gene>
    <name evidence="9" type="ORF">HLA99_08585</name>
</gene>
<evidence type="ECO:0000256" key="5">
    <source>
        <dbReference type="ARBA" id="ARBA00022989"/>
    </source>
</evidence>
<dbReference type="InterPro" id="IPR035906">
    <property type="entry name" value="MetI-like_sf"/>
</dbReference>
<organism evidence="9 10">
    <name type="scientific">Microbacterium ulmi</name>
    <dbReference type="NCBI Taxonomy" id="179095"/>
    <lineage>
        <taxon>Bacteria</taxon>
        <taxon>Bacillati</taxon>
        <taxon>Actinomycetota</taxon>
        <taxon>Actinomycetes</taxon>
        <taxon>Micrococcales</taxon>
        <taxon>Microbacteriaceae</taxon>
        <taxon>Microbacterium</taxon>
    </lineage>
</organism>
<name>A0A7Y2M2I5_9MICO</name>
<keyword evidence="5 7" id="KW-1133">Transmembrane helix</keyword>
<evidence type="ECO:0000256" key="7">
    <source>
        <dbReference type="RuleBase" id="RU363032"/>
    </source>
</evidence>